<evidence type="ECO:0000313" key="2">
    <source>
        <dbReference type="Proteomes" id="UP001221757"/>
    </source>
</evidence>
<dbReference type="AlphaFoldDB" id="A0AAD7DGJ8"/>
<dbReference type="EMBL" id="JARKIE010000062">
    <property type="protein sequence ID" value="KAJ7690854.1"/>
    <property type="molecule type" value="Genomic_DNA"/>
</dbReference>
<dbReference type="Proteomes" id="UP001221757">
    <property type="component" value="Unassembled WGS sequence"/>
</dbReference>
<sequence length="181" mass="19574">MPQPDAIATPLIPLPAPPSFTRLLARGPQHKNTRPISIASEYGTRTVPSIPPVAVPSLSQAHAHRPIRRGLVPYTADPIAAYRVGHAHRPPLPLMYASLPRLASIRIYISAPPSRPGHCRSQRRAPRFAPHLHLHLHIRAPNAWPASGYGTPPTVRRSIFAPVDAGGGELRAAPPFVSLAH</sequence>
<accession>A0AAD7DGJ8</accession>
<protein>
    <submittedName>
        <fullName evidence="1">Uncharacterized protein</fullName>
    </submittedName>
</protein>
<proteinExistence type="predicted"/>
<evidence type="ECO:0000313" key="1">
    <source>
        <dbReference type="EMBL" id="KAJ7690854.1"/>
    </source>
</evidence>
<comment type="caution">
    <text evidence="1">The sequence shown here is derived from an EMBL/GenBank/DDBJ whole genome shotgun (WGS) entry which is preliminary data.</text>
</comment>
<organism evidence="1 2">
    <name type="scientific">Mycena rosella</name>
    <name type="common">Pink bonnet</name>
    <name type="synonym">Agaricus rosellus</name>
    <dbReference type="NCBI Taxonomy" id="1033263"/>
    <lineage>
        <taxon>Eukaryota</taxon>
        <taxon>Fungi</taxon>
        <taxon>Dikarya</taxon>
        <taxon>Basidiomycota</taxon>
        <taxon>Agaricomycotina</taxon>
        <taxon>Agaricomycetes</taxon>
        <taxon>Agaricomycetidae</taxon>
        <taxon>Agaricales</taxon>
        <taxon>Marasmiineae</taxon>
        <taxon>Mycenaceae</taxon>
        <taxon>Mycena</taxon>
    </lineage>
</organism>
<keyword evidence="2" id="KW-1185">Reference proteome</keyword>
<name>A0AAD7DGJ8_MYCRO</name>
<gene>
    <name evidence="1" type="ORF">B0H17DRAFT_1201433</name>
</gene>
<reference evidence="1" key="1">
    <citation type="submission" date="2023-03" db="EMBL/GenBank/DDBJ databases">
        <title>Massive genome expansion in bonnet fungi (Mycena s.s.) driven by repeated elements and novel gene families across ecological guilds.</title>
        <authorList>
            <consortium name="Lawrence Berkeley National Laboratory"/>
            <person name="Harder C.B."/>
            <person name="Miyauchi S."/>
            <person name="Viragh M."/>
            <person name="Kuo A."/>
            <person name="Thoen E."/>
            <person name="Andreopoulos B."/>
            <person name="Lu D."/>
            <person name="Skrede I."/>
            <person name="Drula E."/>
            <person name="Henrissat B."/>
            <person name="Morin E."/>
            <person name="Kohler A."/>
            <person name="Barry K."/>
            <person name="LaButti K."/>
            <person name="Morin E."/>
            <person name="Salamov A."/>
            <person name="Lipzen A."/>
            <person name="Mereny Z."/>
            <person name="Hegedus B."/>
            <person name="Baldrian P."/>
            <person name="Stursova M."/>
            <person name="Weitz H."/>
            <person name="Taylor A."/>
            <person name="Grigoriev I.V."/>
            <person name="Nagy L.G."/>
            <person name="Martin F."/>
            <person name="Kauserud H."/>
        </authorList>
    </citation>
    <scope>NUCLEOTIDE SEQUENCE</scope>
    <source>
        <strain evidence="1">CBHHK067</strain>
    </source>
</reference>